<keyword evidence="2" id="KW-0866">Nonsense-mediated mRNA decay</keyword>
<dbReference type="PANTHER" id="PTHR14270:SF0">
    <property type="entry name" value="NONSENSE-MEDIATED MRNA DECAY FACTOR SMG9"/>
    <property type="match status" value="1"/>
</dbReference>
<dbReference type="GO" id="GO:0000184">
    <property type="term" value="P:nuclear-transcribed mRNA catabolic process, nonsense-mediated decay"/>
    <property type="evidence" value="ECO:0007669"/>
    <property type="project" value="UniProtKB-KW"/>
</dbReference>
<sequence length="478" mass="52196">MQQADDNDHTDSVKRLFDPVTGKLTVVSHQNSRRTLGYSTNTGQRTGFRGRGGNSDNTKSKDRRGNKGRNPASVVPRILVRSDRTTEQPTEQQQEISLPVVESTRKSSKSRTVESRSTTEAFLPWSPAATIRLPAVSSTGKLLGTSVRRSLGTLQTRLSIGVLGRSATGKSLLLSQLAQSPWTAQHTTVFPSNNKESTLGIDLWPTPAGIMLVDTPPVLNLHAADRWTHRDTSISKTELARVHNLQITLLLLQVCDSLLVVVDAARLLRGKNLVDMTPNDWVDVALAKLLMTASMLAKAIPGFSQPATPQKLSGCRIHVVLSLITSNFRTPAHAVDREAIAHAYESATGIAVTNVSLLPRNQSTSSSDELRFLSIAESWSSSAAPLYSTLQSTGKKCRSLLPPRLLASRKNNKNNGSINFEESVAEIRNLLLGTVPTGKWWMEGAWASTFLRSWDSIRRSDLLHESAIAPDSFNNIDG</sequence>
<evidence type="ECO:0000256" key="1">
    <source>
        <dbReference type="ARBA" id="ARBA00007712"/>
    </source>
</evidence>
<comment type="similarity">
    <text evidence="1">Belongs to the SMG9 family.</text>
</comment>
<dbReference type="OrthoDB" id="79514at2759"/>
<dbReference type="AlphaFoldDB" id="A0A2G5B960"/>
<reference evidence="4 5" key="1">
    <citation type="journal article" date="2015" name="Genome Biol. Evol.">
        <title>Phylogenomic analyses indicate that early fungi evolved digesting cell walls of algal ancestors of land plants.</title>
        <authorList>
            <person name="Chang Y."/>
            <person name="Wang S."/>
            <person name="Sekimoto S."/>
            <person name="Aerts A.L."/>
            <person name="Choi C."/>
            <person name="Clum A."/>
            <person name="LaButti K.M."/>
            <person name="Lindquist E.A."/>
            <person name="Yee Ngan C."/>
            <person name="Ohm R.A."/>
            <person name="Salamov A.A."/>
            <person name="Grigoriev I.V."/>
            <person name="Spatafora J.W."/>
            <person name="Berbee M.L."/>
        </authorList>
    </citation>
    <scope>NUCLEOTIDE SEQUENCE [LARGE SCALE GENOMIC DNA]</scope>
    <source>
        <strain evidence="4 5">NRRL 1564</strain>
    </source>
</reference>
<dbReference type="PANTHER" id="PTHR14270">
    <property type="entry name" value="NONSENSE-MEDIATED MRNA DECAY FACTOR SMG9"/>
    <property type="match status" value="1"/>
</dbReference>
<gene>
    <name evidence="4" type="ORF">COEREDRAFT_9252</name>
</gene>
<proteinExistence type="inferred from homology"/>
<feature type="region of interest" description="Disordered" evidence="3">
    <location>
        <begin position="1"/>
        <end position="115"/>
    </location>
</feature>
<evidence type="ECO:0000256" key="2">
    <source>
        <dbReference type="ARBA" id="ARBA00023161"/>
    </source>
</evidence>
<feature type="compositionally biased region" description="Polar residues" evidence="3">
    <location>
        <begin position="27"/>
        <end position="39"/>
    </location>
</feature>
<protein>
    <submittedName>
        <fullName evidence="4">Uncharacterized protein</fullName>
    </submittedName>
</protein>
<dbReference type="STRING" id="763665.A0A2G5B960"/>
<dbReference type="InterPro" id="IPR027417">
    <property type="entry name" value="P-loop_NTPase"/>
</dbReference>
<dbReference type="EMBL" id="KZ303506">
    <property type="protein sequence ID" value="PIA15548.1"/>
    <property type="molecule type" value="Genomic_DNA"/>
</dbReference>
<feature type="compositionally biased region" description="Basic and acidic residues" evidence="3">
    <location>
        <begin position="1"/>
        <end position="17"/>
    </location>
</feature>
<dbReference type="Gene3D" id="3.40.50.300">
    <property type="entry name" value="P-loop containing nucleotide triphosphate hydrolases"/>
    <property type="match status" value="1"/>
</dbReference>
<dbReference type="InterPro" id="IPR039177">
    <property type="entry name" value="SMG9"/>
</dbReference>
<name>A0A2G5B960_COERN</name>
<evidence type="ECO:0000313" key="4">
    <source>
        <dbReference type="EMBL" id="PIA15548.1"/>
    </source>
</evidence>
<accession>A0A2G5B960</accession>
<dbReference type="SUPFAM" id="SSF52540">
    <property type="entry name" value="P-loop containing nucleoside triphosphate hydrolases"/>
    <property type="match status" value="1"/>
</dbReference>
<dbReference type="Proteomes" id="UP000242474">
    <property type="component" value="Unassembled WGS sequence"/>
</dbReference>
<evidence type="ECO:0000256" key="3">
    <source>
        <dbReference type="SAM" id="MobiDB-lite"/>
    </source>
</evidence>
<evidence type="ECO:0000313" key="5">
    <source>
        <dbReference type="Proteomes" id="UP000242474"/>
    </source>
</evidence>
<organism evidence="4 5">
    <name type="scientific">Coemansia reversa (strain ATCC 12441 / NRRL 1564)</name>
    <dbReference type="NCBI Taxonomy" id="763665"/>
    <lineage>
        <taxon>Eukaryota</taxon>
        <taxon>Fungi</taxon>
        <taxon>Fungi incertae sedis</taxon>
        <taxon>Zoopagomycota</taxon>
        <taxon>Kickxellomycotina</taxon>
        <taxon>Kickxellomycetes</taxon>
        <taxon>Kickxellales</taxon>
        <taxon>Kickxellaceae</taxon>
        <taxon>Coemansia</taxon>
    </lineage>
</organism>
<keyword evidence="5" id="KW-1185">Reference proteome</keyword>